<protein>
    <recommendedName>
        <fullName evidence="2">CobQ/CobB/MinD/ParA nucleotide binding domain-containing protein</fullName>
    </recommendedName>
</protein>
<dbReference type="EMBL" id="BAEH01000039">
    <property type="protein sequence ID" value="GAB17788.1"/>
    <property type="molecule type" value="Genomic_DNA"/>
</dbReference>
<dbReference type="Gene3D" id="3.40.50.300">
    <property type="entry name" value="P-loop containing nucleotide triphosphate hydrolases"/>
    <property type="match status" value="1"/>
</dbReference>
<evidence type="ECO:0000256" key="1">
    <source>
        <dbReference type="SAM" id="MobiDB-lite"/>
    </source>
</evidence>
<dbReference type="GO" id="GO:0005524">
    <property type="term" value="F:ATP binding"/>
    <property type="evidence" value="ECO:0007669"/>
    <property type="project" value="TreeGrafter"/>
</dbReference>
<dbReference type="InterPro" id="IPR027417">
    <property type="entry name" value="P-loop_NTPase"/>
</dbReference>
<dbReference type="SUPFAM" id="SSF52540">
    <property type="entry name" value="P-loop containing nucleoside triphosphate hydrolases"/>
    <property type="match status" value="1"/>
</dbReference>
<dbReference type="PANTHER" id="PTHR43384">
    <property type="entry name" value="SEPTUM SITE-DETERMINING PROTEIN MIND HOMOLOG, CHLOROPLASTIC-RELATED"/>
    <property type="match status" value="1"/>
</dbReference>
<comment type="caution">
    <text evidence="3">The sequence shown here is derived from an EMBL/GenBank/DDBJ whole genome shotgun (WGS) entry which is preliminary data.</text>
</comment>
<feature type="domain" description="CobQ/CobB/MinD/ParA nucleotide binding" evidence="2">
    <location>
        <begin position="130"/>
        <end position="342"/>
    </location>
</feature>
<feature type="region of interest" description="Disordered" evidence="1">
    <location>
        <begin position="1"/>
        <end position="73"/>
    </location>
</feature>
<organism evidence="3 4">
    <name type="scientific">Gordonia effusa NBRC 100432</name>
    <dbReference type="NCBI Taxonomy" id="1077974"/>
    <lineage>
        <taxon>Bacteria</taxon>
        <taxon>Bacillati</taxon>
        <taxon>Actinomycetota</taxon>
        <taxon>Actinomycetes</taxon>
        <taxon>Mycobacteriales</taxon>
        <taxon>Gordoniaceae</taxon>
        <taxon>Gordonia</taxon>
    </lineage>
</organism>
<sequence>MPQQQPPVQPYPQQYDPTSGVPHGAAVANPGYAPQQQQPVHQQPPIEQGQPVPQQHYQPNQPPVGNLAPPPGLDQIRLIHRSKKAPQSGWRRAVHSATAGVVNLGDSAQQQHIDQLIERVRQPIRGDFRLAVLSLKGGVGKTTTTIGLGSTFASLRGDRVIAVDANPDLGTLASRVPQQTASNVRGLLNDPNVARYSDVRAHTSQAESRLEVLASERDPAISEAFSEDDYRRVVGILRNHYNIVLTDCGTGLMHSAMKGVLGLAHGIVLVTSPAIDGAQSASATLDWLNHHGYERLVSQSVVVISSSTPGSPPVDIDMMAQHFLGRTRAVQVIPYDSHLAEGAQVDLELVGRDTRTALIELAATIADSFPVTVGMPPNGVPNQWRG</sequence>
<dbReference type="AlphaFoldDB" id="H0QY87"/>
<feature type="compositionally biased region" description="Pro residues" evidence="1">
    <location>
        <begin position="1"/>
        <end position="10"/>
    </location>
</feature>
<dbReference type="STRING" id="1077974.GOEFS_039_00220"/>
<evidence type="ECO:0000313" key="4">
    <source>
        <dbReference type="Proteomes" id="UP000035034"/>
    </source>
</evidence>
<dbReference type="GO" id="GO:0016887">
    <property type="term" value="F:ATP hydrolysis activity"/>
    <property type="evidence" value="ECO:0007669"/>
    <property type="project" value="TreeGrafter"/>
</dbReference>
<dbReference type="eggNOG" id="COG0455">
    <property type="taxonomic scope" value="Bacteria"/>
</dbReference>
<dbReference type="InterPro" id="IPR002586">
    <property type="entry name" value="CobQ/CobB/MinD/ParA_Nub-bd_dom"/>
</dbReference>
<dbReference type="GO" id="GO:0009898">
    <property type="term" value="C:cytoplasmic side of plasma membrane"/>
    <property type="evidence" value="ECO:0007669"/>
    <property type="project" value="TreeGrafter"/>
</dbReference>
<evidence type="ECO:0000259" key="2">
    <source>
        <dbReference type="Pfam" id="PF01656"/>
    </source>
</evidence>
<dbReference type="GO" id="GO:0051782">
    <property type="term" value="P:negative regulation of cell division"/>
    <property type="evidence" value="ECO:0007669"/>
    <property type="project" value="TreeGrafter"/>
</dbReference>
<proteinExistence type="predicted"/>
<name>H0QY87_9ACTN</name>
<dbReference type="GO" id="GO:0005829">
    <property type="term" value="C:cytosol"/>
    <property type="evidence" value="ECO:0007669"/>
    <property type="project" value="TreeGrafter"/>
</dbReference>
<dbReference type="InterPro" id="IPR050625">
    <property type="entry name" value="ParA/MinD_ATPase"/>
</dbReference>
<keyword evidence="4" id="KW-1185">Reference proteome</keyword>
<gene>
    <name evidence="3" type="ORF">GOEFS_039_00220</name>
</gene>
<feature type="compositionally biased region" description="Low complexity" evidence="1">
    <location>
        <begin position="34"/>
        <end position="48"/>
    </location>
</feature>
<reference evidence="3 4" key="1">
    <citation type="submission" date="2011-12" db="EMBL/GenBank/DDBJ databases">
        <title>Whole genome shotgun sequence of Gordonia effusa NBRC 100432.</title>
        <authorList>
            <person name="Yoshida I."/>
            <person name="Takarada H."/>
            <person name="Hosoyama A."/>
            <person name="Tsuchikane K."/>
            <person name="Katsumata H."/>
            <person name="Yamazaki S."/>
            <person name="Fujita N."/>
        </authorList>
    </citation>
    <scope>NUCLEOTIDE SEQUENCE [LARGE SCALE GENOMIC DNA]</scope>
    <source>
        <strain evidence="3 4">NBRC 100432</strain>
    </source>
</reference>
<dbReference type="Pfam" id="PF01656">
    <property type="entry name" value="CbiA"/>
    <property type="match status" value="1"/>
</dbReference>
<accession>H0QY87</accession>
<dbReference type="Proteomes" id="UP000035034">
    <property type="component" value="Unassembled WGS sequence"/>
</dbReference>
<dbReference type="PANTHER" id="PTHR43384:SF14">
    <property type="entry name" value="ESX-1 SECRETION-ASSOCIATED PROTEIN ESPI"/>
    <property type="match status" value="1"/>
</dbReference>
<evidence type="ECO:0000313" key="3">
    <source>
        <dbReference type="EMBL" id="GAB17788.1"/>
    </source>
</evidence>